<sequence>MMSKVGEMLMICGRIFAREFLENSPRVSREFLENSREFLESFPRIPREFPEVFQPVGGW</sequence>
<name>A0A0F9NMK1_9ZZZZ</name>
<dbReference type="AlphaFoldDB" id="A0A0F9NMK1"/>
<organism evidence="1">
    <name type="scientific">marine sediment metagenome</name>
    <dbReference type="NCBI Taxonomy" id="412755"/>
    <lineage>
        <taxon>unclassified sequences</taxon>
        <taxon>metagenomes</taxon>
        <taxon>ecological metagenomes</taxon>
    </lineage>
</organism>
<comment type="caution">
    <text evidence="1">The sequence shown here is derived from an EMBL/GenBank/DDBJ whole genome shotgun (WGS) entry which is preliminary data.</text>
</comment>
<dbReference type="EMBL" id="LAZR01006727">
    <property type="protein sequence ID" value="KKM90050.1"/>
    <property type="molecule type" value="Genomic_DNA"/>
</dbReference>
<evidence type="ECO:0000313" key="1">
    <source>
        <dbReference type="EMBL" id="KKM90050.1"/>
    </source>
</evidence>
<gene>
    <name evidence="1" type="ORF">LCGC14_1242480</name>
</gene>
<reference evidence="1" key="1">
    <citation type="journal article" date="2015" name="Nature">
        <title>Complex archaea that bridge the gap between prokaryotes and eukaryotes.</title>
        <authorList>
            <person name="Spang A."/>
            <person name="Saw J.H."/>
            <person name="Jorgensen S.L."/>
            <person name="Zaremba-Niedzwiedzka K."/>
            <person name="Martijn J."/>
            <person name="Lind A.E."/>
            <person name="van Eijk R."/>
            <person name="Schleper C."/>
            <person name="Guy L."/>
            <person name="Ettema T.J."/>
        </authorList>
    </citation>
    <scope>NUCLEOTIDE SEQUENCE</scope>
</reference>
<protein>
    <submittedName>
        <fullName evidence="1">Uncharacterized protein</fullName>
    </submittedName>
</protein>
<proteinExistence type="predicted"/>
<accession>A0A0F9NMK1</accession>